<sequence>MSDDLTLMPVGRDENLAGKVYRQLRQALMRGRLRPGQRLVHRVVAADLKVSLTPVREALLRLASEGALTLDARGIAVVPHLPPERYAEILALRIELEGRAAEAAARRADPEAVAAMAAIHARLAAAKAAGALEAVLAENEAFHFALIELAAMPVLAKLVESLWMQCGPTIRLRYERPAGAPPGQHPHLALLAALRRHDAAAARAAIVEDLQGNGRVLLELLSGRADPA</sequence>
<keyword evidence="3" id="KW-0804">Transcription</keyword>
<dbReference type="SMART" id="SM00895">
    <property type="entry name" value="FCD"/>
    <property type="match status" value="1"/>
</dbReference>
<evidence type="ECO:0000256" key="1">
    <source>
        <dbReference type="ARBA" id="ARBA00023015"/>
    </source>
</evidence>
<dbReference type="RefSeq" id="WP_248666539.1">
    <property type="nucleotide sequence ID" value="NZ_JALPRX010000031.1"/>
</dbReference>
<keyword evidence="1" id="KW-0805">Transcription regulation</keyword>
<dbReference type="GO" id="GO:0003700">
    <property type="term" value="F:DNA-binding transcription factor activity"/>
    <property type="evidence" value="ECO:0007669"/>
    <property type="project" value="InterPro"/>
</dbReference>
<dbReference type="PANTHER" id="PTHR43537">
    <property type="entry name" value="TRANSCRIPTIONAL REGULATOR, GNTR FAMILY"/>
    <property type="match status" value="1"/>
</dbReference>
<evidence type="ECO:0000313" key="6">
    <source>
        <dbReference type="Proteomes" id="UP001139516"/>
    </source>
</evidence>
<dbReference type="SUPFAM" id="SSF48008">
    <property type="entry name" value="GntR ligand-binding domain-like"/>
    <property type="match status" value="1"/>
</dbReference>
<dbReference type="SUPFAM" id="SSF46785">
    <property type="entry name" value="Winged helix' DNA-binding domain"/>
    <property type="match status" value="1"/>
</dbReference>
<dbReference type="Pfam" id="PF00392">
    <property type="entry name" value="GntR"/>
    <property type="match status" value="1"/>
</dbReference>
<evidence type="ECO:0000259" key="4">
    <source>
        <dbReference type="PROSITE" id="PS50949"/>
    </source>
</evidence>
<name>A0A9X1Y6G6_9PROT</name>
<organism evidence="5 6">
    <name type="scientific">Roseomonas acroporae</name>
    <dbReference type="NCBI Taxonomy" id="2937791"/>
    <lineage>
        <taxon>Bacteria</taxon>
        <taxon>Pseudomonadati</taxon>
        <taxon>Pseudomonadota</taxon>
        <taxon>Alphaproteobacteria</taxon>
        <taxon>Acetobacterales</taxon>
        <taxon>Roseomonadaceae</taxon>
        <taxon>Roseomonas</taxon>
    </lineage>
</organism>
<protein>
    <submittedName>
        <fullName evidence="5">GntR family transcriptional regulator</fullName>
    </submittedName>
</protein>
<evidence type="ECO:0000256" key="2">
    <source>
        <dbReference type="ARBA" id="ARBA00023125"/>
    </source>
</evidence>
<dbReference type="InterPro" id="IPR036388">
    <property type="entry name" value="WH-like_DNA-bd_sf"/>
</dbReference>
<gene>
    <name evidence="5" type="ORF">M0638_08480</name>
</gene>
<reference evidence="5" key="1">
    <citation type="submission" date="2022-04" db="EMBL/GenBank/DDBJ databases">
        <title>Roseomonas acroporae sp. nov., isolated from coral Acropora digitifera.</title>
        <authorList>
            <person name="Sun H."/>
        </authorList>
    </citation>
    <scope>NUCLEOTIDE SEQUENCE</scope>
    <source>
        <strain evidence="5">NAR14</strain>
    </source>
</reference>
<feature type="domain" description="HTH gntR-type" evidence="4">
    <location>
        <begin position="14"/>
        <end position="80"/>
    </location>
</feature>
<dbReference type="EMBL" id="JALPRX010000031">
    <property type="protein sequence ID" value="MCK8784413.1"/>
    <property type="molecule type" value="Genomic_DNA"/>
</dbReference>
<dbReference type="SMART" id="SM00345">
    <property type="entry name" value="HTH_GNTR"/>
    <property type="match status" value="1"/>
</dbReference>
<dbReference type="Pfam" id="PF07729">
    <property type="entry name" value="FCD"/>
    <property type="match status" value="1"/>
</dbReference>
<evidence type="ECO:0000313" key="5">
    <source>
        <dbReference type="EMBL" id="MCK8784413.1"/>
    </source>
</evidence>
<dbReference type="PROSITE" id="PS50949">
    <property type="entry name" value="HTH_GNTR"/>
    <property type="match status" value="1"/>
</dbReference>
<dbReference type="GO" id="GO:0003677">
    <property type="term" value="F:DNA binding"/>
    <property type="evidence" value="ECO:0007669"/>
    <property type="project" value="UniProtKB-KW"/>
</dbReference>
<dbReference type="InterPro" id="IPR000524">
    <property type="entry name" value="Tscrpt_reg_HTH_GntR"/>
</dbReference>
<dbReference type="Gene3D" id="1.20.120.530">
    <property type="entry name" value="GntR ligand-binding domain-like"/>
    <property type="match status" value="1"/>
</dbReference>
<proteinExistence type="predicted"/>
<dbReference type="AlphaFoldDB" id="A0A9X1Y6G6"/>
<dbReference type="Gene3D" id="1.10.10.10">
    <property type="entry name" value="Winged helix-like DNA-binding domain superfamily/Winged helix DNA-binding domain"/>
    <property type="match status" value="1"/>
</dbReference>
<dbReference type="PANTHER" id="PTHR43537:SF39">
    <property type="entry name" value="HTH-TYPE TRANSCRIPTIONAL REGULATOR MCBR"/>
    <property type="match status" value="1"/>
</dbReference>
<accession>A0A9X1Y6G6</accession>
<dbReference type="Proteomes" id="UP001139516">
    <property type="component" value="Unassembled WGS sequence"/>
</dbReference>
<keyword evidence="6" id="KW-1185">Reference proteome</keyword>
<dbReference type="InterPro" id="IPR008920">
    <property type="entry name" value="TF_FadR/GntR_C"/>
</dbReference>
<evidence type="ECO:0000256" key="3">
    <source>
        <dbReference type="ARBA" id="ARBA00023163"/>
    </source>
</evidence>
<keyword evidence="2" id="KW-0238">DNA-binding</keyword>
<dbReference type="InterPro" id="IPR011711">
    <property type="entry name" value="GntR_C"/>
</dbReference>
<dbReference type="InterPro" id="IPR036390">
    <property type="entry name" value="WH_DNA-bd_sf"/>
</dbReference>
<comment type="caution">
    <text evidence="5">The sequence shown here is derived from an EMBL/GenBank/DDBJ whole genome shotgun (WGS) entry which is preliminary data.</text>
</comment>